<evidence type="ECO:0000256" key="1">
    <source>
        <dbReference type="ARBA" id="ARBA00038158"/>
    </source>
</evidence>
<dbReference type="Pfam" id="PF13489">
    <property type="entry name" value="Methyltransf_23"/>
    <property type="match status" value="1"/>
</dbReference>
<evidence type="ECO:0000313" key="2">
    <source>
        <dbReference type="EMBL" id="POR38489.1"/>
    </source>
</evidence>
<sequence>MVNLTLSSVEPLLASEDDSDVDDGLGSSIASSSTSLSSSILKYREENGRTYHAYREGSMSTSPDDSCAFAASKVLTTHVCVRIRLAQRRGKMHKMFRCCPQPTDLQHHLCTLTLGDKLFISPAGIDKPLGRVLDAGTGTGIWAMDFADEHPETHVTGVDLSPIQPSFVPPNVSFYIDDLEDAWAFTLKFDFIYARMLTASISDWPKFFQQSFDNLNPGGWIEVLDIHLQLQSDDGTVPEDCAAAKWGDLMLQAAEKMGRPLDSMTFYRKQLLDAGFTSVTQRLFKWPTNPWPKDPRFKELGMWTYENLGNGASGLSMALFTRALGWTPAEVEVFLVDVRKHMSNRSIHGYWPIYVVYAQKPE</sequence>
<dbReference type="PANTHER" id="PTHR43591">
    <property type="entry name" value="METHYLTRANSFERASE"/>
    <property type="match status" value="1"/>
</dbReference>
<dbReference type="GO" id="GO:0008168">
    <property type="term" value="F:methyltransferase activity"/>
    <property type="evidence" value="ECO:0007669"/>
    <property type="project" value="TreeGrafter"/>
</dbReference>
<gene>
    <name evidence="2" type="ORF">TPAR_01310</name>
</gene>
<dbReference type="EMBL" id="PKSG01000133">
    <property type="protein sequence ID" value="POR38489.1"/>
    <property type="molecule type" value="Genomic_DNA"/>
</dbReference>
<accession>A0A2S4L7T9</accession>
<name>A0A2S4L7T9_9HYPO</name>
<evidence type="ECO:0000313" key="3">
    <source>
        <dbReference type="Proteomes" id="UP000237481"/>
    </source>
</evidence>
<organism evidence="2 3">
    <name type="scientific">Tolypocladium paradoxum</name>
    <dbReference type="NCBI Taxonomy" id="94208"/>
    <lineage>
        <taxon>Eukaryota</taxon>
        <taxon>Fungi</taxon>
        <taxon>Dikarya</taxon>
        <taxon>Ascomycota</taxon>
        <taxon>Pezizomycotina</taxon>
        <taxon>Sordariomycetes</taxon>
        <taxon>Hypocreomycetidae</taxon>
        <taxon>Hypocreales</taxon>
        <taxon>Ophiocordycipitaceae</taxon>
        <taxon>Tolypocladium</taxon>
    </lineage>
</organism>
<dbReference type="OrthoDB" id="2013972at2759"/>
<dbReference type="SUPFAM" id="SSF53335">
    <property type="entry name" value="S-adenosyl-L-methionine-dependent methyltransferases"/>
    <property type="match status" value="1"/>
</dbReference>
<dbReference type="Gene3D" id="3.40.50.150">
    <property type="entry name" value="Vaccinia Virus protein VP39"/>
    <property type="match status" value="1"/>
</dbReference>
<evidence type="ECO:0008006" key="4">
    <source>
        <dbReference type="Google" id="ProtNLM"/>
    </source>
</evidence>
<reference evidence="2 3" key="1">
    <citation type="submission" date="2018-01" db="EMBL/GenBank/DDBJ databases">
        <title>Harnessing the power of phylogenomics to disentangle the directionality and signatures of interkingdom host jumping in the parasitic fungal genus Tolypocladium.</title>
        <authorList>
            <person name="Quandt C.A."/>
            <person name="Patterson W."/>
            <person name="Spatafora J.W."/>
        </authorList>
    </citation>
    <scope>NUCLEOTIDE SEQUENCE [LARGE SCALE GENOMIC DNA]</scope>
    <source>
        <strain evidence="2 3">NRBC 100945</strain>
    </source>
</reference>
<comment type="similarity">
    <text evidence="1">Belongs to the methyltransferase superfamily. LaeA methyltransferase family.</text>
</comment>
<dbReference type="Proteomes" id="UP000237481">
    <property type="component" value="Unassembled WGS sequence"/>
</dbReference>
<proteinExistence type="inferred from homology"/>
<dbReference type="STRING" id="94208.A0A2S4L7T9"/>
<protein>
    <recommendedName>
        <fullName evidence="4">Methyltransferase domain-containing protein</fullName>
    </recommendedName>
</protein>
<dbReference type="CDD" id="cd02440">
    <property type="entry name" value="AdoMet_MTases"/>
    <property type="match status" value="1"/>
</dbReference>
<dbReference type="InterPro" id="IPR029063">
    <property type="entry name" value="SAM-dependent_MTases_sf"/>
</dbReference>
<dbReference type="PANTHER" id="PTHR43591:SF31">
    <property type="entry name" value="LAEA-LIKE, PUTATIVE (AFU_ORTHOLOGUE AFUA_8G01930)-RELATED"/>
    <property type="match status" value="1"/>
</dbReference>
<keyword evidence="3" id="KW-1185">Reference proteome</keyword>
<comment type="caution">
    <text evidence="2">The sequence shown here is derived from an EMBL/GenBank/DDBJ whole genome shotgun (WGS) entry which is preliminary data.</text>
</comment>
<dbReference type="AlphaFoldDB" id="A0A2S4L7T9"/>